<dbReference type="GO" id="GO:0008270">
    <property type="term" value="F:zinc ion binding"/>
    <property type="evidence" value="ECO:0007669"/>
    <property type="project" value="InterPro"/>
</dbReference>
<evidence type="ECO:0000256" key="1">
    <source>
        <dbReference type="ARBA" id="ARBA00006217"/>
    </source>
</evidence>
<dbReference type="Pfam" id="PF00484">
    <property type="entry name" value="Pro_CA"/>
    <property type="match status" value="1"/>
</dbReference>
<dbReference type="eggNOG" id="COG0288">
    <property type="taxonomic scope" value="Bacteria"/>
</dbReference>
<dbReference type="PANTHER" id="PTHR11002">
    <property type="entry name" value="CARBONIC ANHYDRASE"/>
    <property type="match status" value="1"/>
</dbReference>
<dbReference type="CDD" id="cd00883">
    <property type="entry name" value="beta_CA_cladeA"/>
    <property type="match status" value="1"/>
</dbReference>
<reference evidence="10 11" key="1">
    <citation type="journal article" date="2014" name="Genome Announc.">
        <title>Draft Genome Sequence of Cytophaga fermentans JCM 21142T, a Facultative Anaerobe Isolated from Marine Mud.</title>
        <authorList>
            <person name="Starns D."/>
            <person name="Oshima K."/>
            <person name="Suda W."/>
            <person name="Iino T."/>
            <person name="Yuki M."/>
            <person name="Inoue J."/>
            <person name="Kitamura K."/>
            <person name="Iida T."/>
            <person name="Darby A."/>
            <person name="Hattori M."/>
            <person name="Ohkuma M."/>
        </authorList>
    </citation>
    <scope>NUCLEOTIDE SEQUENCE [LARGE SCALE GENOMIC DNA]</scope>
    <source>
        <strain evidence="10 11">JCM 21142</strain>
    </source>
</reference>
<dbReference type="EC" id="4.2.1.1" evidence="2"/>
<dbReference type="GO" id="GO:0015976">
    <property type="term" value="P:carbon utilization"/>
    <property type="evidence" value="ECO:0007669"/>
    <property type="project" value="InterPro"/>
</dbReference>
<evidence type="ECO:0000256" key="4">
    <source>
        <dbReference type="ARBA" id="ARBA00022833"/>
    </source>
</evidence>
<evidence type="ECO:0000256" key="5">
    <source>
        <dbReference type="ARBA" id="ARBA00023239"/>
    </source>
</evidence>
<dbReference type="InterPro" id="IPR001765">
    <property type="entry name" value="Carbonic_anhydrase"/>
</dbReference>
<dbReference type="InterPro" id="IPR015892">
    <property type="entry name" value="Carbonic_anhydrase_CS"/>
</dbReference>
<dbReference type="EMBL" id="BAMD01000008">
    <property type="protein sequence ID" value="GAF02301.1"/>
    <property type="molecule type" value="Genomic_DNA"/>
</dbReference>
<dbReference type="PROSITE" id="PS00704">
    <property type="entry name" value="PROK_CO2_ANHYDRASE_1"/>
    <property type="match status" value="1"/>
</dbReference>
<dbReference type="PANTHER" id="PTHR11002:SF76">
    <property type="entry name" value="CARBONIC ANHYDRASE"/>
    <property type="match status" value="1"/>
</dbReference>
<feature type="binding site" evidence="9">
    <location>
        <position position="55"/>
    </location>
    <ligand>
        <name>Zn(2+)</name>
        <dbReference type="ChEBI" id="CHEBI:29105"/>
    </ligand>
</feature>
<evidence type="ECO:0000256" key="6">
    <source>
        <dbReference type="ARBA" id="ARBA00039351"/>
    </source>
</evidence>
<dbReference type="Proteomes" id="UP000019402">
    <property type="component" value="Unassembled WGS sequence"/>
</dbReference>
<dbReference type="GO" id="GO:0004089">
    <property type="term" value="F:carbonate dehydratase activity"/>
    <property type="evidence" value="ECO:0007669"/>
    <property type="project" value="UniProtKB-EC"/>
</dbReference>
<accession>W7YCX2</accession>
<evidence type="ECO:0000256" key="8">
    <source>
        <dbReference type="ARBA" id="ARBA00082533"/>
    </source>
</evidence>
<dbReference type="OrthoDB" id="9797527at2"/>
<evidence type="ECO:0000256" key="2">
    <source>
        <dbReference type="ARBA" id="ARBA00012925"/>
    </source>
</evidence>
<comment type="catalytic activity">
    <reaction evidence="7">
        <text>hydrogencarbonate + H(+) = CO2 + H2O</text>
        <dbReference type="Rhea" id="RHEA:10748"/>
        <dbReference type="ChEBI" id="CHEBI:15377"/>
        <dbReference type="ChEBI" id="CHEBI:15378"/>
        <dbReference type="ChEBI" id="CHEBI:16526"/>
        <dbReference type="ChEBI" id="CHEBI:17544"/>
        <dbReference type="EC" id="4.2.1.1"/>
    </reaction>
</comment>
<dbReference type="RefSeq" id="WP_044212285.1">
    <property type="nucleotide sequence ID" value="NZ_BAMD01000008.1"/>
</dbReference>
<dbReference type="STRING" id="869213.GCA_000517085_01178"/>
<evidence type="ECO:0000313" key="11">
    <source>
        <dbReference type="Proteomes" id="UP000019402"/>
    </source>
</evidence>
<dbReference type="InterPro" id="IPR036874">
    <property type="entry name" value="Carbonic_anhydrase_sf"/>
</dbReference>
<dbReference type="FunFam" id="3.40.1050.10:FF:000001">
    <property type="entry name" value="Carbonic anhydrase"/>
    <property type="match status" value="1"/>
</dbReference>
<evidence type="ECO:0000313" key="10">
    <source>
        <dbReference type="EMBL" id="GAF02301.1"/>
    </source>
</evidence>
<keyword evidence="5" id="KW-0456">Lyase</keyword>
<organism evidence="10 11">
    <name type="scientific">Saccharicrinis fermentans DSM 9555 = JCM 21142</name>
    <dbReference type="NCBI Taxonomy" id="869213"/>
    <lineage>
        <taxon>Bacteria</taxon>
        <taxon>Pseudomonadati</taxon>
        <taxon>Bacteroidota</taxon>
        <taxon>Bacteroidia</taxon>
        <taxon>Marinilabiliales</taxon>
        <taxon>Marinilabiliaceae</taxon>
        <taxon>Saccharicrinis</taxon>
    </lineage>
</organism>
<feature type="binding site" evidence="9">
    <location>
        <position position="112"/>
    </location>
    <ligand>
        <name>Zn(2+)</name>
        <dbReference type="ChEBI" id="CHEBI:29105"/>
    </ligand>
</feature>
<proteinExistence type="inferred from homology"/>
<comment type="caution">
    <text evidence="10">The sequence shown here is derived from an EMBL/GenBank/DDBJ whole genome shotgun (WGS) entry which is preliminary data.</text>
</comment>
<evidence type="ECO:0000256" key="7">
    <source>
        <dbReference type="ARBA" id="ARBA00048348"/>
    </source>
</evidence>
<comment type="similarity">
    <text evidence="1">Belongs to the beta-class carbonic anhydrase family.</text>
</comment>
<evidence type="ECO:0000256" key="3">
    <source>
        <dbReference type="ARBA" id="ARBA00022723"/>
    </source>
</evidence>
<dbReference type="SUPFAM" id="SSF53056">
    <property type="entry name" value="beta-carbonic anhydrase, cab"/>
    <property type="match status" value="1"/>
</dbReference>
<feature type="binding site" evidence="9">
    <location>
        <position position="53"/>
    </location>
    <ligand>
        <name>Zn(2+)</name>
        <dbReference type="ChEBI" id="CHEBI:29105"/>
    </ligand>
</feature>
<sequence>MRIDKNHVEKRIKSYDDILIANKVWAQTMLKEDKDYFKRLALGQSPDYLWIGCSDSRVPAAGVSQTEPGELFVHRNIANQIITNDSNIMSVIKYAVDYLKVKHIVVCGHYGCGGVIAAMERNNDEYLGDWLSGIKDSYKKNKAEIMALDDEKQRINRLCEINVERQIEKLALTSIVQHAWDKGQELQLHGWIFDLETGLINPLTEILSNERQ</sequence>
<keyword evidence="4 9" id="KW-0862">Zinc</keyword>
<protein>
    <recommendedName>
        <fullName evidence="6">Carbonic anhydrase 2</fullName>
        <ecNumber evidence="2">4.2.1.1</ecNumber>
    </recommendedName>
    <alternativeName>
        <fullName evidence="8">Carbonate dehydratase 2</fullName>
    </alternativeName>
</protein>
<evidence type="ECO:0000256" key="9">
    <source>
        <dbReference type="PIRSR" id="PIRSR601765-1"/>
    </source>
</evidence>
<dbReference type="AlphaFoldDB" id="W7YCX2"/>
<keyword evidence="3 9" id="KW-0479">Metal-binding</keyword>
<dbReference type="Gene3D" id="3.40.1050.10">
    <property type="entry name" value="Carbonic anhydrase"/>
    <property type="match status" value="1"/>
</dbReference>
<comment type="cofactor">
    <cofactor evidence="9">
        <name>Zn(2+)</name>
        <dbReference type="ChEBI" id="CHEBI:29105"/>
    </cofactor>
    <text evidence="9">Binds 1 zinc ion per subunit.</text>
</comment>
<keyword evidence="11" id="KW-1185">Reference proteome</keyword>
<dbReference type="SMART" id="SM00947">
    <property type="entry name" value="Pro_CA"/>
    <property type="match status" value="1"/>
</dbReference>
<feature type="binding site" evidence="9">
    <location>
        <position position="109"/>
    </location>
    <ligand>
        <name>Zn(2+)</name>
        <dbReference type="ChEBI" id="CHEBI:29105"/>
    </ligand>
</feature>
<gene>
    <name evidence="10" type="ORF">JCM21142_3933</name>
</gene>
<name>W7YCX2_9BACT</name>